<name>B1VPQ9_STRGG</name>
<dbReference type="Pfam" id="PF13546">
    <property type="entry name" value="DDE_5"/>
    <property type="match status" value="1"/>
</dbReference>
<dbReference type="PANTHER" id="PTHR33627">
    <property type="entry name" value="TRANSPOSASE"/>
    <property type="match status" value="1"/>
</dbReference>
<sequence>MCTAEDRAVAAGHSVDPDRWRAMFDQVMARIAARFGRVESRAAARSYLVGLLAGVERKNCWQLAERAGHKRPGPLQRLLRYARWDADAVRDDLRSYAAEHLGTDDAVLVVDETGFLKKGRSSAGVQRQYTGTAGRIENAQVGVFLSLATTRGRALIDRRLYLPEHSWSTDPERRREAGILETVEFATKPRLAGEMITAALDAGIADSWVTGDEAYGQGPRLRTVLEARGTGYVLAVACSARVRINHGRTTVRADTVAGRLPAAAWQRHSARRGAKRLPSLRLGLDPHRHRKSPPPADPPQPDHRRTRLLPVLVIHHRDTGRTRPRRWCPLEHRGVFPGRQGPGRTRPLSGQALDIVAPAHHSRHARPGLPDRRRRRRGPGRPAGRYFPTQDGDPISLTVPEIRHLLTAVFAPPAATAARLLHWSIWRRRHQATARRSHYRRRSLDEPASAAAGNVRPVVTCRPVAAPGGTGRPE</sequence>
<feature type="region of interest" description="Disordered" evidence="1">
    <location>
        <begin position="264"/>
        <end position="309"/>
    </location>
</feature>
<accession>B1VPQ9</accession>
<reference evidence="4" key="1">
    <citation type="journal article" date="2008" name="J. Bacteriol.">
        <title>Genome sequence of the streptomycin-producing microorganism Streptomyces griseus IFO 13350.</title>
        <authorList>
            <person name="Ohnishi Y."/>
            <person name="Ishikawa J."/>
            <person name="Hara H."/>
            <person name="Suzuki H."/>
            <person name="Ikenoya M."/>
            <person name="Ikeda H."/>
            <person name="Yamashita A."/>
            <person name="Hattori M."/>
            <person name="Horinouchi S."/>
        </authorList>
    </citation>
    <scope>NUCLEOTIDE SEQUENCE [LARGE SCALE GENOMIC DNA]</scope>
    <source>
        <strain evidence="4">JCM 4626 / NBRC 13350</strain>
    </source>
</reference>
<dbReference type="NCBIfam" id="NF033540">
    <property type="entry name" value="transpos_IS701"/>
    <property type="match status" value="1"/>
</dbReference>
<dbReference type="SUPFAM" id="SSF53098">
    <property type="entry name" value="Ribonuclease H-like"/>
    <property type="match status" value="1"/>
</dbReference>
<proteinExistence type="predicted"/>
<dbReference type="PANTHER" id="PTHR33627:SF1">
    <property type="entry name" value="TRANSPOSASE"/>
    <property type="match status" value="1"/>
</dbReference>
<feature type="compositionally biased region" description="Basic residues" evidence="1">
    <location>
        <begin position="360"/>
        <end position="379"/>
    </location>
</feature>
<dbReference type="InterPro" id="IPR039365">
    <property type="entry name" value="IS701-like"/>
</dbReference>
<feature type="domain" description="Transposase IS701-like DDE" evidence="2">
    <location>
        <begin position="33"/>
        <end position="261"/>
    </location>
</feature>
<gene>
    <name evidence="3" type="ordered locus">SGR_6980</name>
</gene>
<evidence type="ECO:0000313" key="4">
    <source>
        <dbReference type="Proteomes" id="UP000001685"/>
    </source>
</evidence>
<evidence type="ECO:0000259" key="2">
    <source>
        <dbReference type="Pfam" id="PF13546"/>
    </source>
</evidence>
<feature type="region of interest" description="Disordered" evidence="1">
    <location>
        <begin position="432"/>
        <end position="452"/>
    </location>
</feature>
<dbReference type="EMBL" id="AP009493">
    <property type="protein sequence ID" value="BAG23809.1"/>
    <property type="molecule type" value="Genomic_DNA"/>
</dbReference>
<evidence type="ECO:0000256" key="1">
    <source>
        <dbReference type="SAM" id="MobiDB-lite"/>
    </source>
</evidence>
<evidence type="ECO:0000313" key="3">
    <source>
        <dbReference type="EMBL" id="BAG23809.1"/>
    </source>
</evidence>
<dbReference type="KEGG" id="sgr:SGR_6980"/>
<dbReference type="InterPro" id="IPR038721">
    <property type="entry name" value="IS701-like_DDE_dom"/>
</dbReference>
<dbReference type="InterPro" id="IPR012337">
    <property type="entry name" value="RNaseH-like_sf"/>
</dbReference>
<feature type="region of interest" description="Disordered" evidence="1">
    <location>
        <begin position="355"/>
        <end position="392"/>
    </location>
</feature>
<dbReference type="HOGENOM" id="CLU_033141_0_0_11"/>
<protein>
    <submittedName>
        <fullName evidence="3">Transposase</fullName>
    </submittedName>
</protein>
<organism evidence="3 4">
    <name type="scientific">Streptomyces griseus subsp. griseus (strain JCM 4626 / CBS 651.72 / NBRC 13350 / KCC S-0626 / ISP 5235)</name>
    <dbReference type="NCBI Taxonomy" id="455632"/>
    <lineage>
        <taxon>Bacteria</taxon>
        <taxon>Bacillati</taxon>
        <taxon>Actinomycetota</taxon>
        <taxon>Actinomycetes</taxon>
        <taxon>Kitasatosporales</taxon>
        <taxon>Streptomycetaceae</taxon>
        <taxon>Streptomyces</taxon>
    </lineage>
</organism>
<feature type="compositionally biased region" description="Basic residues" evidence="1">
    <location>
        <begin position="432"/>
        <end position="441"/>
    </location>
</feature>
<dbReference type="eggNOG" id="COG5659">
    <property type="taxonomic scope" value="Bacteria"/>
</dbReference>
<dbReference type="Proteomes" id="UP000001685">
    <property type="component" value="Chromosome"/>
</dbReference>
<dbReference type="AlphaFoldDB" id="B1VPQ9"/>